<dbReference type="AlphaFoldDB" id="A0A8J3S5Z8"/>
<dbReference type="SUPFAM" id="SSF81345">
    <property type="entry name" value="ABC transporter involved in vitamin B12 uptake, BtuC"/>
    <property type="match status" value="1"/>
</dbReference>
<reference evidence="9" key="1">
    <citation type="submission" date="2021-01" db="EMBL/GenBank/DDBJ databases">
        <title>Whole genome shotgun sequence of Planobispora rosea NBRC 15558.</title>
        <authorList>
            <person name="Komaki H."/>
            <person name="Tamura T."/>
        </authorList>
    </citation>
    <scope>NUCLEOTIDE SEQUENCE</scope>
    <source>
        <strain evidence="9">NBRC 15558</strain>
    </source>
</reference>
<proteinExistence type="inferred from homology"/>
<dbReference type="PANTHER" id="PTHR30472:SF37">
    <property type="entry name" value="FE(3+) DICITRATE TRANSPORT SYSTEM PERMEASE PROTEIN FECD-RELATED"/>
    <property type="match status" value="1"/>
</dbReference>
<sequence>MIVAAAVAVLALAAVCLGQPVIPPHRLPAVLGDRASVEFVVLWELRVPRLAVAVFGGAAIGAAGLLLQEALRNPLAVPELLGVSSGAALAVAVCVVWALPVPYGLHPLLGLAGAACGGALCLAAARTARGASATLLVGAAVSTAIQALLLAVMATAERIQYDMLFRYLVGSLTGVMWEQAAHVLPWSLLAVPLVVLCVPVLGLLRLGDDTAAALGSRVGRARLGVLAVASLLIGCVTGPCGPLAWVGFVAPLLARRLRPHDEARTWLPWSAALGALVVLAADLVARLALAPVETPLGAWTALLGVLAGAVLLRGEAVRPRAAARDGRAGGSR</sequence>
<dbReference type="InterPro" id="IPR037294">
    <property type="entry name" value="ABC_BtuC-like"/>
</dbReference>
<keyword evidence="5 8" id="KW-0812">Transmembrane</keyword>
<keyword evidence="4" id="KW-1003">Cell membrane</keyword>
<evidence type="ECO:0000313" key="9">
    <source>
        <dbReference type="EMBL" id="GIH86562.1"/>
    </source>
</evidence>
<evidence type="ECO:0000256" key="1">
    <source>
        <dbReference type="ARBA" id="ARBA00004651"/>
    </source>
</evidence>
<dbReference type="PANTHER" id="PTHR30472">
    <property type="entry name" value="FERRIC ENTEROBACTIN TRANSPORT SYSTEM PERMEASE PROTEIN"/>
    <property type="match status" value="1"/>
</dbReference>
<keyword evidence="10" id="KW-1185">Reference proteome</keyword>
<dbReference type="Pfam" id="PF01032">
    <property type="entry name" value="FecCD"/>
    <property type="match status" value="1"/>
</dbReference>
<feature type="transmembrane region" description="Helical" evidence="8">
    <location>
        <begin position="132"/>
        <end position="153"/>
    </location>
</feature>
<dbReference type="Gene3D" id="1.10.3470.10">
    <property type="entry name" value="ABC transporter involved in vitamin B12 uptake, BtuC"/>
    <property type="match status" value="1"/>
</dbReference>
<comment type="caution">
    <text evidence="9">The sequence shown here is derived from an EMBL/GenBank/DDBJ whole genome shotgun (WGS) entry which is preliminary data.</text>
</comment>
<evidence type="ECO:0000256" key="4">
    <source>
        <dbReference type="ARBA" id="ARBA00022475"/>
    </source>
</evidence>
<evidence type="ECO:0000256" key="8">
    <source>
        <dbReference type="SAM" id="Phobius"/>
    </source>
</evidence>
<evidence type="ECO:0000256" key="7">
    <source>
        <dbReference type="ARBA" id="ARBA00023136"/>
    </source>
</evidence>
<gene>
    <name evidence="9" type="ORF">Pro02_49700</name>
</gene>
<dbReference type="InterPro" id="IPR000522">
    <property type="entry name" value="ABC_transptr_permease_BtuC"/>
</dbReference>
<protein>
    <recommendedName>
        <fullName evidence="11">Iron ABC transporter permease</fullName>
    </recommendedName>
</protein>
<name>A0A8J3S5Z8_PLARO</name>
<accession>A0A8J3S5Z8</accession>
<evidence type="ECO:0000256" key="2">
    <source>
        <dbReference type="ARBA" id="ARBA00007935"/>
    </source>
</evidence>
<comment type="similarity">
    <text evidence="2">Belongs to the binding-protein-dependent transport system permease family. FecCD subfamily.</text>
</comment>
<comment type="subcellular location">
    <subcellularLocation>
        <location evidence="1">Cell membrane</location>
        <topology evidence="1">Multi-pass membrane protein</topology>
    </subcellularLocation>
</comment>
<feature type="transmembrane region" description="Helical" evidence="8">
    <location>
        <begin position="266"/>
        <end position="290"/>
    </location>
</feature>
<dbReference type="GO" id="GO:0033214">
    <property type="term" value="P:siderophore-iron import into cell"/>
    <property type="evidence" value="ECO:0007669"/>
    <property type="project" value="TreeGrafter"/>
</dbReference>
<feature type="transmembrane region" description="Helical" evidence="8">
    <location>
        <begin position="105"/>
        <end position="125"/>
    </location>
</feature>
<keyword evidence="3" id="KW-0813">Transport</keyword>
<dbReference type="RefSeq" id="WP_203863487.1">
    <property type="nucleotide sequence ID" value="NZ_BMQP01000008.1"/>
</dbReference>
<feature type="transmembrane region" description="Helical" evidence="8">
    <location>
        <begin position="224"/>
        <end position="254"/>
    </location>
</feature>
<feature type="transmembrane region" description="Helical" evidence="8">
    <location>
        <begin position="80"/>
        <end position="99"/>
    </location>
</feature>
<keyword evidence="6 8" id="KW-1133">Transmembrane helix</keyword>
<keyword evidence="7 8" id="KW-0472">Membrane</keyword>
<dbReference type="GO" id="GO:0022857">
    <property type="term" value="F:transmembrane transporter activity"/>
    <property type="evidence" value="ECO:0007669"/>
    <property type="project" value="InterPro"/>
</dbReference>
<evidence type="ECO:0000313" key="10">
    <source>
        <dbReference type="Proteomes" id="UP000655044"/>
    </source>
</evidence>
<dbReference type="Proteomes" id="UP000655044">
    <property type="component" value="Unassembled WGS sequence"/>
</dbReference>
<dbReference type="GO" id="GO:0005886">
    <property type="term" value="C:plasma membrane"/>
    <property type="evidence" value="ECO:0007669"/>
    <property type="project" value="UniProtKB-SubCell"/>
</dbReference>
<feature type="transmembrane region" description="Helical" evidence="8">
    <location>
        <begin position="184"/>
        <end position="204"/>
    </location>
</feature>
<evidence type="ECO:0000256" key="5">
    <source>
        <dbReference type="ARBA" id="ARBA00022692"/>
    </source>
</evidence>
<dbReference type="EMBL" id="BOOI01000047">
    <property type="protein sequence ID" value="GIH86562.1"/>
    <property type="molecule type" value="Genomic_DNA"/>
</dbReference>
<organism evidence="9 10">
    <name type="scientific">Planobispora rosea</name>
    <dbReference type="NCBI Taxonomy" id="35762"/>
    <lineage>
        <taxon>Bacteria</taxon>
        <taxon>Bacillati</taxon>
        <taxon>Actinomycetota</taxon>
        <taxon>Actinomycetes</taxon>
        <taxon>Streptosporangiales</taxon>
        <taxon>Streptosporangiaceae</taxon>
        <taxon>Planobispora</taxon>
    </lineage>
</organism>
<feature type="transmembrane region" description="Helical" evidence="8">
    <location>
        <begin position="296"/>
        <end position="314"/>
    </location>
</feature>
<feature type="transmembrane region" description="Helical" evidence="8">
    <location>
        <begin position="50"/>
        <end position="68"/>
    </location>
</feature>
<evidence type="ECO:0000256" key="3">
    <source>
        <dbReference type="ARBA" id="ARBA00022448"/>
    </source>
</evidence>
<evidence type="ECO:0000256" key="6">
    <source>
        <dbReference type="ARBA" id="ARBA00022989"/>
    </source>
</evidence>
<evidence type="ECO:0008006" key="11">
    <source>
        <dbReference type="Google" id="ProtNLM"/>
    </source>
</evidence>